<dbReference type="InterPro" id="IPR036390">
    <property type="entry name" value="WH_DNA-bd_sf"/>
</dbReference>
<sequence>MNVVKDYVELFKALSDENRLKILCMLACGELCACDIQDSLELTQPTISHHMKILQQVGLIEVEKRGKWAFYSIRQDQVDQLCDFIKSVTSEAPGKEEFRNRCSCSRSRCICD</sequence>
<dbReference type="InterPro" id="IPR051081">
    <property type="entry name" value="HTH_MetalResp_TranReg"/>
</dbReference>
<dbReference type="SMART" id="SM00418">
    <property type="entry name" value="HTH_ARSR"/>
    <property type="match status" value="1"/>
</dbReference>
<evidence type="ECO:0000256" key="3">
    <source>
        <dbReference type="ARBA" id="ARBA00023163"/>
    </source>
</evidence>
<proteinExistence type="predicted"/>
<dbReference type="PROSITE" id="PS00846">
    <property type="entry name" value="HTH_ARSR_1"/>
    <property type="match status" value="1"/>
</dbReference>
<dbReference type="NCBIfam" id="NF033788">
    <property type="entry name" value="HTH_metalloreg"/>
    <property type="match status" value="1"/>
</dbReference>
<dbReference type="STRING" id="1121919.SAMN02745975_03708"/>
<dbReference type="InterPro" id="IPR018334">
    <property type="entry name" value="ArsR_HTH"/>
</dbReference>
<dbReference type="CDD" id="cd00090">
    <property type="entry name" value="HTH_ARSR"/>
    <property type="match status" value="1"/>
</dbReference>
<dbReference type="PANTHER" id="PTHR33154:SF18">
    <property type="entry name" value="ARSENICAL RESISTANCE OPERON REPRESSOR"/>
    <property type="match status" value="1"/>
</dbReference>
<dbReference type="EMBL" id="FQZV01000077">
    <property type="protein sequence ID" value="SHK12763.1"/>
    <property type="molecule type" value="Genomic_DNA"/>
</dbReference>
<evidence type="ECO:0000259" key="4">
    <source>
        <dbReference type="PROSITE" id="PS50987"/>
    </source>
</evidence>
<dbReference type="Gene3D" id="1.10.10.10">
    <property type="entry name" value="Winged helix-like DNA-binding domain superfamily/Winged helix DNA-binding domain"/>
    <property type="match status" value="1"/>
</dbReference>
<dbReference type="Proteomes" id="UP000184536">
    <property type="component" value="Unassembled WGS sequence"/>
</dbReference>
<dbReference type="InterPro" id="IPR036388">
    <property type="entry name" value="WH-like_DNA-bd_sf"/>
</dbReference>
<dbReference type="SUPFAM" id="SSF46785">
    <property type="entry name" value="Winged helix' DNA-binding domain"/>
    <property type="match status" value="1"/>
</dbReference>
<keyword evidence="2" id="KW-0238">DNA-binding</keyword>
<dbReference type="GO" id="GO:0003700">
    <property type="term" value="F:DNA-binding transcription factor activity"/>
    <property type="evidence" value="ECO:0007669"/>
    <property type="project" value="InterPro"/>
</dbReference>
<organism evidence="5 6">
    <name type="scientific">Geosporobacter subterraneus DSM 17957</name>
    <dbReference type="NCBI Taxonomy" id="1121919"/>
    <lineage>
        <taxon>Bacteria</taxon>
        <taxon>Bacillati</taxon>
        <taxon>Bacillota</taxon>
        <taxon>Clostridia</taxon>
        <taxon>Peptostreptococcales</taxon>
        <taxon>Thermotaleaceae</taxon>
        <taxon>Geosporobacter</taxon>
    </lineage>
</organism>
<name>A0A1M6PXR4_9FIRM</name>
<dbReference type="GO" id="GO:0003677">
    <property type="term" value="F:DNA binding"/>
    <property type="evidence" value="ECO:0007669"/>
    <property type="project" value="UniProtKB-KW"/>
</dbReference>
<protein>
    <submittedName>
        <fullName evidence="5">Transcriptional regulator, ArsR family</fullName>
    </submittedName>
</protein>
<evidence type="ECO:0000313" key="6">
    <source>
        <dbReference type="Proteomes" id="UP000184536"/>
    </source>
</evidence>
<gene>
    <name evidence="5" type="ORF">SAMN02745975_03708</name>
</gene>
<reference evidence="6" key="1">
    <citation type="submission" date="2016-11" db="EMBL/GenBank/DDBJ databases">
        <authorList>
            <person name="Varghese N."/>
            <person name="Submissions S."/>
        </authorList>
    </citation>
    <scope>NUCLEOTIDE SEQUENCE [LARGE SCALE GENOMIC DNA]</scope>
    <source>
        <strain evidence="6">DSM 17957</strain>
    </source>
</reference>
<evidence type="ECO:0000256" key="1">
    <source>
        <dbReference type="ARBA" id="ARBA00023015"/>
    </source>
</evidence>
<dbReference type="InterPro" id="IPR011991">
    <property type="entry name" value="ArsR-like_HTH"/>
</dbReference>
<dbReference type="Pfam" id="PF01022">
    <property type="entry name" value="HTH_5"/>
    <property type="match status" value="1"/>
</dbReference>
<evidence type="ECO:0000256" key="2">
    <source>
        <dbReference type="ARBA" id="ARBA00023125"/>
    </source>
</evidence>
<evidence type="ECO:0000313" key="5">
    <source>
        <dbReference type="EMBL" id="SHK12763.1"/>
    </source>
</evidence>
<keyword evidence="1" id="KW-0805">Transcription regulation</keyword>
<dbReference type="AlphaFoldDB" id="A0A1M6PXR4"/>
<dbReference type="PANTHER" id="PTHR33154">
    <property type="entry name" value="TRANSCRIPTIONAL REGULATOR, ARSR FAMILY"/>
    <property type="match status" value="1"/>
</dbReference>
<accession>A0A1M6PXR4</accession>
<keyword evidence="3" id="KW-0804">Transcription</keyword>
<feature type="domain" description="HTH arsR-type" evidence="4">
    <location>
        <begin position="1"/>
        <end position="93"/>
    </location>
</feature>
<dbReference type="InterPro" id="IPR001845">
    <property type="entry name" value="HTH_ArsR_DNA-bd_dom"/>
</dbReference>
<dbReference type="PRINTS" id="PR00778">
    <property type="entry name" value="HTHARSR"/>
</dbReference>
<dbReference type="PROSITE" id="PS50987">
    <property type="entry name" value="HTH_ARSR_2"/>
    <property type="match status" value="1"/>
</dbReference>
<keyword evidence="6" id="KW-1185">Reference proteome</keyword>